<feature type="region of interest" description="Disordered" evidence="1">
    <location>
        <begin position="60"/>
        <end position="86"/>
    </location>
</feature>
<dbReference type="Proteomes" id="UP000827986">
    <property type="component" value="Unassembled WGS sequence"/>
</dbReference>
<sequence length="137" mass="15119">MANPSIHKSQGRPYTELGFLSLPSVDKAIRRHGPSFSLQPPGYKLPFPSDRFSHNLRIPEAGALGNSPEEPAKPARPRDIAGRGDGGVNSSPLLHAACKPFALEPTVWLGRFTSACGFQCVCFRRSWHQLCWRARLL</sequence>
<evidence type="ECO:0000313" key="2">
    <source>
        <dbReference type="EMBL" id="KAH1174321.1"/>
    </source>
</evidence>
<comment type="caution">
    <text evidence="2">The sequence shown here is derived from an EMBL/GenBank/DDBJ whole genome shotgun (WGS) entry which is preliminary data.</text>
</comment>
<dbReference type="AlphaFoldDB" id="A0A9D3X6V3"/>
<accession>A0A9D3X6V3</accession>
<gene>
    <name evidence="2" type="ORF">KIL84_002465</name>
</gene>
<organism evidence="2 3">
    <name type="scientific">Mauremys mutica</name>
    <name type="common">yellowpond turtle</name>
    <dbReference type="NCBI Taxonomy" id="74926"/>
    <lineage>
        <taxon>Eukaryota</taxon>
        <taxon>Metazoa</taxon>
        <taxon>Chordata</taxon>
        <taxon>Craniata</taxon>
        <taxon>Vertebrata</taxon>
        <taxon>Euteleostomi</taxon>
        <taxon>Archelosauria</taxon>
        <taxon>Testudinata</taxon>
        <taxon>Testudines</taxon>
        <taxon>Cryptodira</taxon>
        <taxon>Durocryptodira</taxon>
        <taxon>Testudinoidea</taxon>
        <taxon>Geoemydidae</taxon>
        <taxon>Geoemydinae</taxon>
        <taxon>Mauremys</taxon>
    </lineage>
</organism>
<proteinExistence type="predicted"/>
<evidence type="ECO:0000313" key="3">
    <source>
        <dbReference type="Proteomes" id="UP000827986"/>
    </source>
</evidence>
<keyword evidence="3" id="KW-1185">Reference proteome</keyword>
<dbReference type="EMBL" id="JAHDVG010000480">
    <property type="protein sequence ID" value="KAH1174321.1"/>
    <property type="molecule type" value="Genomic_DNA"/>
</dbReference>
<evidence type="ECO:0000256" key="1">
    <source>
        <dbReference type="SAM" id="MobiDB-lite"/>
    </source>
</evidence>
<feature type="compositionally biased region" description="Basic and acidic residues" evidence="1">
    <location>
        <begin position="70"/>
        <end position="82"/>
    </location>
</feature>
<protein>
    <submittedName>
        <fullName evidence="2">Uncharacterized protein</fullName>
    </submittedName>
</protein>
<name>A0A9D3X6V3_9SAUR</name>
<reference evidence="2" key="1">
    <citation type="submission" date="2021-09" db="EMBL/GenBank/DDBJ databases">
        <title>The genome of Mauremys mutica provides insights into the evolution of semi-aquatic lifestyle.</title>
        <authorList>
            <person name="Gong S."/>
            <person name="Gao Y."/>
        </authorList>
    </citation>
    <scope>NUCLEOTIDE SEQUENCE</scope>
    <source>
        <strain evidence="2">MM-2020</strain>
        <tissue evidence="2">Muscle</tissue>
    </source>
</reference>